<dbReference type="RefSeq" id="WP_343948807.1">
    <property type="nucleotide sequence ID" value="NZ_BAAAHQ010000004.1"/>
</dbReference>
<evidence type="ECO:0000313" key="6">
    <source>
        <dbReference type="Proteomes" id="UP001501578"/>
    </source>
</evidence>
<dbReference type="PANTHER" id="PTHR44846:SF17">
    <property type="entry name" value="GNTR-FAMILY TRANSCRIPTIONAL REGULATOR"/>
    <property type="match status" value="1"/>
</dbReference>
<dbReference type="PRINTS" id="PR00035">
    <property type="entry name" value="HTHGNTR"/>
</dbReference>
<evidence type="ECO:0000259" key="4">
    <source>
        <dbReference type="PROSITE" id="PS50949"/>
    </source>
</evidence>
<dbReference type="InterPro" id="IPR000524">
    <property type="entry name" value="Tscrpt_reg_HTH_GntR"/>
</dbReference>
<keyword evidence="6" id="KW-1185">Reference proteome</keyword>
<dbReference type="Pfam" id="PF00392">
    <property type="entry name" value="GntR"/>
    <property type="match status" value="1"/>
</dbReference>
<keyword evidence="2" id="KW-0238">DNA-binding</keyword>
<dbReference type="InterPro" id="IPR011663">
    <property type="entry name" value="UTRA"/>
</dbReference>
<proteinExistence type="predicted"/>
<sequence>MSPSSYRDVADHLRQGIHEGVYPRGSLLPNEDRLAADLGVHRAVVNKALNVLKAEGLLYVHMGVGTYVHRLPPILRDAAVRHGRTHREEGGVRGSLAAELSHLDWALTSDNTVGPGQPPPDVAEVLGVDAATESVIVRARRMRAEGVPIQIVTSYIPRTIADGTPIAEPDPGVGGISSSRLEELGHAQAAIQEDVLVRPPSADEARFLRMSPDQRVFDIFHAGLTASGRAVKVSVYVMPTHQWHLRYRYPVDPA</sequence>
<dbReference type="EMBL" id="BAAAHQ010000004">
    <property type="protein sequence ID" value="GAA0917376.1"/>
    <property type="molecule type" value="Genomic_DNA"/>
</dbReference>
<dbReference type="SUPFAM" id="SSF64288">
    <property type="entry name" value="Chorismate lyase-like"/>
    <property type="match status" value="1"/>
</dbReference>
<dbReference type="Pfam" id="PF07702">
    <property type="entry name" value="UTRA"/>
    <property type="match status" value="1"/>
</dbReference>
<name>A0ABN1NVP1_9ACTN</name>
<reference evidence="5 6" key="1">
    <citation type="journal article" date="2019" name="Int. J. Syst. Evol. Microbiol.">
        <title>The Global Catalogue of Microorganisms (GCM) 10K type strain sequencing project: providing services to taxonomists for standard genome sequencing and annotation.</title>
        <authorList>
            <consortium name="The Broad Institute Genomics Platform"/>
            <consortium name="The Broad Institute Genome Sequencing Center for Infectious Disease"/>
            <person name="Wu L."/>
            <person name="Ma J."/>
        </authorList>
    </citation>
    <scope>NUCLEOTIDE SEQUENCE [LARGE SCALE GENOMIC DNA]</scope>
    <source>
        <strain evidence="5 6">JCM 11136</strain>
    </source>
</reference>
<dbReference type="InterPro" id="IPR036390">
    <property type="entry name" value="WH_DNA-bd_sf"/>
</dbReference>
<feature type="domain" description="HTH gntR-type" evidence="4">
    <location>
        <begin position="3"/>
        <end position="71"/>
    </location>
</feature>
<dbReference type="Gene3D" id="3.40.1410.10">
    <property type="entry name" value="Chorismate lyase-like"/>
    <property type="match status" value="1"/>
</dbReference>
<dbReference type="InterPro" id="IPR050679">
    <property type="entry name" value="Bact_HTH_transcr_reg"/>
</dbReference>
<evidence type="ECO:0000256" key="1">
    <source>
        <dbReference type="ARBA" id="ARBA00023015"/>
    </source>
</evidence>
<organism evidence="5 6">
    <name type="scientific">Nonomuraea longicatena</name>
    <dbReference type="NCBI Taxonomy" id="83682"/>
    <lineage>
        <taxon>Bacteria</taxon>
        <taxon>Bacillati</taxon>
        <taxon>Actinomycetota</taxon>
        <taxon>Actinomycetes</taxon>
        <taxon>Streptosporangiales</taxon>
        <taxon>Streptosporangiaceae</taxon>
        <taxon>Nonomuraea</taxon>
    </lineage>
</organism>
<dbReference type="Gene3D" id="1.10.10.10">
    <property type="entry name" value="Winged helix-like DNA-binding domain superfamily/Winged helix DNA-binding domain"/>
    <property type="match status" value="1"/>
</dbReference>
<keyword evidence="3" id="KW-0804">Transcription</keyword>
<keyword evidence="1" id="KW-0805">Transcription regulation</keyword>
<evidence type="ECO:0000256" key="2">
    <source>
        <dbReference type="ARBA" id="ARBA00023125"/>
    </source>
</evidence>
<dbReference type="SMART" id="SM00866">
    <property type="entry name" value="UTRA"/>
    <property type="match status" value="1"/>
</dbReference>
<gene>
    <name evidence="5" type="ORF">GCM10009560_13340</name>
</gene>
<dbReference type="SMART" id="SM00345">
    <property type="entry name" value="HTH_GNTR"/>
    <property type="match status" value="1"/>
</dbReference>
<protein>
    <recommendedName>
        <fullName evidence="4">HTH gntR-type domain-containing protein</fullName>
    </recommendedName>
</protein>
<dbReference type="CDD" id="cd07377">
    <property type="entry name" value="WHTH_GntR"/>
    <property type="match status" value="1"/>
</dbReference>
<dbReference type="InterPro" id="IPR036388">
    <property type="entry name" value="WH-like_DNA-bd_sf"/>
</dbReference>
<evidence type="ECO:0000313" key="5">
    <source>
        <dbReference type="EMBL" id="GAA0917376.1"/>
    </source>
</evidence>
<evidence type="ECO:0000256" key="3">
    <source>
        <dbReference type="ARBA" id="ARBA00023163"/>
    </source>
</evidence>
<dbReference type="SUPFAM" id="SSF46785">
    <property type="entry name" value="Winged helix' DNA-binding domain"/>
    <property type="match status" value="1"/>
</dbReference>
<dbReference type="PROSITE" id="PS50949">
    <property type="entry name" value="HTH_GNTR"/>
    <property type="match status" value="1"/>
</dbReference>
<dbReference type="InterPro" id="IPR028978">
    <property type="entry name" value="Chorismate_lyase_/UTRA_dom_sf"/>
</dbReference>
<dbReference type="PANTHER" id="PTHR44846">
    <property type="entry name" value="MANNOSYL-D-GLYCERATE TRANSPORT/METABOLISM SYSTEM REPRESSOR MNGR-RELATED"/>
    <property type="match status" value="1"/>
</dbReference>
<dbReference type="Proteomes" id="UP001501578">
    <property type="component" value="Unassembled WGS sequence"/>
</dbReference>
<accession>A0ABN1NVP1</accession>
<comment type="caution">
    <text evidence="5">The sequence shown here is derived from an EMBL/GenBank/DDBJ whole genome shotgun (WGS) entry which is preliminary data.</text>
</comment>